<dbReference type="InterPro" id="IPR036366">
    <property type="entry name" value="PGBDSf"/>
</dbReference>
<dbReference type="Gene3D" id="2.60.40.10">
    <property type="entry name" value="Immunoglobulins"/>
    <property type="match status" value="2"/>
</dbReference>
<name>A0A1F6CPG6_9BACT</name>
<evidence type="ECO:0000256" key="1">
    <source>
        <dbReference type="SAM" id="MobiDB-lite"/>
    </source>
</evidence>
<sequence>MNVFRKYVPIVVIFLLALPVSAQTTLTDAQKDALIQTLLAQVKVLQTKLAELIAARGEGMSCDIQRTLTIGSRGDDVSCLQRYLKQTGDFTHPEITGYFGPVTESAVKKYQTRQGIVSGGTPATTGYGVVGPRTRAALSVRIGGGGGGVPVPPGPPISPPGGGGGGGGGGGNTPPSMSVFLRDDTTPPFVTLTAPDDGTVVSGPWVLLEAVATDNIDVASVEFMVGNVSKGKDTSSPYSYGWNTLSETNGAKTLSVVAIDGAGNRATSTRNVTVQNTTIDTTSPTVALTSPDATSVSGPWVIVAATSTDNIGVVAVEFKYKLDGSLAEVPLGIDTTASAGNEYSVMWDTTSLPLLGTTSTIYAVTHDAAGNRATSTKRVDINGNYLPVGYGNTQIRAQTQFVRPANGVKTFVYAGTSYRSSIMNYMPFITKQVDYIIFPQGVFTTPRKADDFDGTYTHEDLYAMIRTIKAADAADPSLKIAVYGGHGTHVAPWQIPYPAMEPNNFLHSAVDGKVQIWSGQTGKKLEKGEKFLNIGTPAARQDIVNFWATTLQQNPDIDSLLFDGYVNPFADPGLQDGCQEGLCKTTAYWDAAMTAFSTALQAVVPGDVIYNGINATCDNPVNRPPGTCKGDPDINLNEGWIEWNDGALAEQGLEIRLSPEKFDRYMRAITKITDQNKKVFFLVQHFHDYAPAADWNIDLTMEQFYLASYLLFQKNPLTYLQYNPGANFRINHGLYYYENWNYDYGTPTRVYQKHQSGLYERRYTNGIAVVNPTATTLTYTFPGGAQYRVWHPSTGPIVSGSVAIPAKTGVFYFRQ</sequence>
<feature type="domain" description="Peptidoglycan binding-like" evidence="3">
    <location>
        <begin position="73"/>
        <end position="138"/>
    </location>
</feature>
<gene>
    <name evidence="4" type="ORF">A2704_02805</name>
</gene>
<dbReference type="Pfam" id="PF17957">
    <property type="entry name" value="Big_7"/>
    <property type="match status" value="2"/>
</dbReference>
<evidence type="ECO:0000313" key="5">
    <source>
        <dbReference type="Proteomes" id="UP000176445"/>
    </source>
</evidence>
<dbReference type="InterPro" id="IPR002477">
    <property type="entry name" value="Peptidoglycan-bd-like"/>
</dbReference>
<feature type="compositionally biased region" description="Pro residues" evidence="1">
    <location>
        <begin position="150"/>
        <end position="159"/>
    </location>
</feature>
<proteinExistence type="predicted"/>
<keyword evidence="2" id="KW-0732">Signal</keyword>
<dbReference type="SUPFAM" id="SSF47090">
    <property type="entry name" value="PGBD-like"/>
    <property type="match status" value="1"/>
</dbReference>
<feature type="region of interest" description="Disordered" evidence="1">
    <location>
        <begin position="145"/>
        <end position="174"/>
    </location>
</feature>
<accession>A0A1F6CPG6</accession>
<dbReference type="Pfam" id="PF01471">
    <property type="entry name" value="PG_binding_1"/>
    <property type="match status" value="1"/>
</dbReference>
<dbReference type="Gene3D" id="1.10.101.10">
    <property type="entry name" value="PGBD-like superfamily/PGBD"/>
    <property type="match status" value="1"/>
</dbReference>
<evidence type="ECO:0000259" key="3">
    <source>
        <dbReference type="Pfam" id="PF01471"/>
    </source>
</evidence>
<dbReference type="Pfam" id="PF14885">
    <property type="entry name" value="GHL15"/>
    <property type="match status" value="1"/>
</dbReference>
<feature type="compositionally biased region" description="Gly residues" evidence="1">
    <location>
        <begin position="160"/>
        <end position="172"/>
    </location>
</feature>
<reference evidence="4 5" key="1">
    <citation type="journal article" date="2016" name="Nat. Commun.">
        <title>Thousands of microbial genomes shed light on interconnected biogeochemical processes in an aquifer system.</title>
        <authorList>
            <person name="Anantharaman K."/>
            <person name="Brown C.T."/>
            <person name="Hug L.A."/>
            <person name="Sharon I."/>
            <person name="Castelle C.J."/>
            <person name="Probst A.J."/>
            <person name="Thomas B.C."/>
            <person name="Singh A."/>
            <person name="Wilkins M.J."/>
            <person name="Karaoz U."/>
            <person name="Brodie E.L."/>
            <person name="Williams K.H."/>
            <person name="Hubbard S.S."/>
            <person name="Banfield J.F."/>
        </authorList>
    </citation>
    <scope>NUCLEOTIDE SEQUENCE [LARGE SCALE GENOMIC DNA]</scope>
</reference>
<dbReference type="InterPro" id="IPR029455">
    <property type="entry name" value="GHL15"/>
</dbReference>
<evidence type="ECO:0000313" key="4">
    <source>
        <dbReference type="EMBL" id="OGG51076.1"/>
    </source>
</evidence>
<comment type="caution">
    <text evidence="4">The sequence shown here is derived from an EMBL/GenBank/DDBJ whole genome shotgun (WGS) entry which is preliminary data.</text>
</comment>
<protein>
    <recommendedName>
        <fullName evidence="3">Peptidoglycan binding-like domain-containing protein</fullName>
    </recommendedName>
</protein>
<organism evidence="4 5">
    <name type="scientific">Candidatus Kaiserbacteria bacterium RIFCSPHIGHO2_01_FULL_54_36b</name>
    <dbReference type="NCBI Taxonomy" id="1798483"/>
    <lineage>
        <taxon>Bacteria</taxon>
        <taxon>Candidatus Kaiseribacteriota</taxon>
    </lineage>
</organism>
<evidence type="ECO:0000256" key="2">
    <source>
        <dbReference type="SAM" id="SignalP"/>
    </source>
</evidence>
<feature type="signal peptide" evidence="2">
    <location>
        <begin position="1"/>
        <end position="22"/>
    </location>
</feature>
<dbReference type="InterPro" id="IPR013783">
    <property type="entry name" value="Ig-like_fold"/>
</dbReference>
<feature type="chain" id="PRO_5009523519" description="Peptidoglycan binding-like domain-containing protein" evidence="2">
    <location>
        <begin position="23"/>
        <end position="815"/>
    </location>
</feature>
<dbReference type="EMBL" id="MFKW01000039">
    <property type="protein sequence ID" value="OGG51076.1"/>
    <property type="molecule type" value="Genomic_DNA"/>
</dbReference>
<dbReference type="AlphaFoldDB" id="A0A1F6CPG6"/>
<dbReference type="Proteomes" id="UP000176445">
    <property type="component" value="Unassembled WGS sequence"/>
</dbReference>
<dbReference type="InterPro" id="IPR036365">
    <property type="entry name" value="PGBD-like_sf"/>
</dbReference>